<dbReference type="Proteomes" id="UP000253977">
    <property type="component" value="Unassembled WGS sequence"/>
</dbReference>
<protein>
    <submittedName>
        <fullName evidence="1">Uncharacterized protein</fullName>
    </submittedName>
</protein>
<proteinExistence type="predicted"/>
<dbReference type="EMBL" id="QPMK01000002">
    <property type="protein sequence ID" value="RDD67864.1"/>
    <property type="molecule type" value="Genomic_DNA"/>
</dbReference>
<keyword evidence="2" id="KW-1185">Reference proteome</keyword>
<gene>
    <name evidence="1" type="ORF">DU478_04180</name>
</gene>
<reference evidence="1 2" key="1">
    <citation type="submission" date="2018-07" db="EMBL/GenBank/DDBJ databases">
        <title>Thalassococcus profundi sp. nov., a marine bacterium isolated from deep seawater of Okinawa Trough.</title>
        <authorList>
            <person name="Yu M."/>
        </authorList>
    </citation>
    <scope>NUCLEOTIDE SEQUENCE [LARGE SCALE GENOMIC DNA]</scope>
    <source>
        <strain evidence="1 2">WRAS1</strain>
    </source>
</reference>
<accession>A0A369TT09</accession>
<dbReference type="OrthoDB" id="7861818at2"/>
<sequence>MTLALSDENRTADPVPVAGLRQAEAQLIAMLRLWRSGAESRAEVWNRLCLALGPARGRMCLRAFEDVLRLLHQHGWRDLTVLPPGAMRISDDERGFAAFALQATEADREEALLQATFLVAPAAMLRLVHAAGRLSLPLLCEESRCRLAAAARDA</sequence>
<comment type="caution">
    <text evidence="1">The sequence shown here is derived from an EMBL/GenBank/DDBJ whole genome shotgun (WGS) entry which is preliminary data.</text>
</comment>
<dbReference type="AlphaFoldDB" id="A0A369TT09"/>
<dbReference type="RefSeq" id="WP_114509676.1">
    <property type="nucleotide sequence ID" value="NZ_QPMK01000002.1"/>
</dbReference>
<organism evidence="1 2">
    <name type="scientific">Thalassococcus profundi</name>
    <dbReference type="NCBI Taxonomy" id="2282382"/>
    <lineage>
        <taxon>Bacteria</taxon>
        <taxon>Pseudomonadati</taxon>
        <taxon>Pseudomonadota</taxon>
        <taxon>Alphaproteobacteria</taxon>
        <taxon>Rhodobacterales</taxon>
        <taxon>Roseobacteraceae</taxon>
        <taxon>Thalassococcus</taxon>
    </lineage>
</organism>
<name>A0A369TT09_9RHOB</name>
<evidence type="ECO:0000313" key="2">
    <source>
        <dbReference type="Proteomes" id="UP000253977"/>
    </source>
</evidence>
<evidence type="ECO:0000313" key="1">
    <source>
        <dbReference type="EMBL" id="RDD67864.1"/>
    </source>
</evidence>